<feature type="repeat" description="TPR" evidence="4">
    <location>
        <begin position="965"/>
        <end position="998"/>
    </location>
</feature>
<dbReference type="Pfam" id="PF25058">
    <property type="entry name" value="ARM_TT21"/>
    <property type="match status" value="1"/>
</dbReference>
<dbReference type="Gene3D" id="1.25.40.10">
    <property type="entry name" value="Tetratricopeptide repeat domain"/>
    <property type="match status" value="5"/>
</dbReference>
<dbReference type="FunFam" id="1.25.40.10:FF:002011">
    <property type="entry name" value="Predicted tetratricopeptide repeat protein"/>
    <property type="match status" value="1"/>
</dbReference>
<gene>
    <name evidence="11" type="ORF">Tco025E_03015</name>
</gene>
<dbReference type="InterPro" id="IPR056836">
    <property type="entry name" value="ARM_TT21_4th"/>
</dbReference>
<dbReference type="Proteomes" id="UP000284403">
    <property type="component" value="Unassembled WGS sequence"/>
</dbReference>
<dbReference type="GO" id="GO:0035721">
    <property type="term" value="P:intraciliary retrograde transport"/>
    <property type="evidence" value="ECO:0007669"/>
    <property type="project" value="TreeGrafter"/>
</dbReference>
<comment type="caution">
    <text evidence="11">The sequence shown here is derived from an EMBL/GenBank/DDBJ whole genome shotgun (WGS) entry which is preliminary data.</text>
</comment>
<feature type="domain" description="Tetratricopeptide repeat protein 21A/21B N-terminal ARM repeat" evidence="7">
    <location>
        <begin position="14"/>
        <end position="240"/>
    </location>
</feature>
<evidence type="ECO:0000256" key="2">
    <source>
        <dbReference type="ARBA" id="ARBA00022737"/>
    </source>
</evidence>
<feature type="compositionally biased region" description="Acidic residues" evidence="5">
    <location>
        <begin position="1174"/>
        <end position="1184"/>
    </location>
</feature>
<dbReference type="PANTHER" id="PTHR14699:SF0">
    <property type="entry name" value="TETRATRICOPEPTIDE REPEAT PROTEIN 21 HOMOLOG"/>
    <property type="match status" value="1"/>
</dbReference>
<dbReference type="GO" id="GO:0030991">
    <property type="term" value="C:intraciliary transport particle A"/>
    <property type="evidence" value="ECO:0007669"/>
    <property type="project" value="TreeGrafter"/>
</dbReference>
<dbReference type="InterPro" id="IPR056834">
    <property type="entry name" value="ARM_TT21_C"/>
</dbReference>
<dbReference type="Pfam" id="PF25064">
    <property type="entry name" value="ARM_TT21_5th"/>
    <property type="match status" value="1"/>
</dbReference>
<dbReference type="InterPro" id="IPR019734">
    <property type="entry name" value="TPR_rpt"/>
</dbReference>
<feature type="domain" description="Tetratricopeptide repeat protein 21A/21B C-terminal ARM" evidence="8">
    <location>
        <begin position="1200"/>
        <end position="1354"/>
    </location>
</feature>
<dbReference type="GeneID" id="40316626"/>
<dbReference type="InterPro" id="IPR056833">
    <property type="entry name" value="ARM_TT21_N"/>
</dbReference>
<evidence type="ECO:0000259" key="8">
    <source>
        <dbReference type="Pfam" id="PF25063"/>
    </source>
</evidence>
<evidence type="ECO:0000256" key="1">
    <source>
        <dbReference type="ARBA" id="ARBA00010935"/>
    </source>
</evidence>
<evidence type="ECO:0000313" key="12">
    <source>
        <dbReference type="Proteomes" id="UP000284403"/>
    </source>
</evidence>
<evidence type="ECO:0000256" key="3">
    <source>
        <dbReference type="ARBA" id="ARBA00022803"/>
    </source>
</evidence>
<dbReference type="PROSITE" id="PS50005">
    <property type="entry name" value="TPR"/>
    <property type="match status" value="2"/>
</dbReference>
<name>A0A422PY94_9TRYP</name>
<dbReference type="GO" id="GO:0005929">
    <property type="term" value="C:cilium"/>
    <property type="evidence" value="ECO:0007669"/>
    <property type="project" value="GOC"/>
</dbReference>
<feature type="region of interest" description="Disordered" evidence="5">
    <location>
        <begin position="1158"/>
        <end position="1198"/>
    </location>
</feature>
<evidence type="ECO:0000259" key="7">
    <source>
        <dbReference type="Pfam" id="PF25062"/>
    </source>
</evidence>
<feature type="domain" description="Tetratricopeptide repeat protein 21A/21B second ARM" evidence="6">
    <location>
        <begin position="279"/>
        <end position="545"/>
    </location>
</feature>
<feature type="repeat" description="TPR" evidence="4">
    <location>
        <begin position="729"/>
        <end position="762"/>
    </location>
</feature>
<evidence type="ECO:0000259" key="10">
    <source>
        <dbReference type="Pfam" id="PF25068"/>
    </source>
</evidence>
<evidence type="ECO:0000259" key="6">
    <source>
        <dbReference type="Pfam" id="PF25060"/>
    </source>
</evidence>
<evidence type="ECO:0000256" key="5">
    <source>
        <dbReference type="SAM" id="MobiDB-lite"/>
    </source>
</evidence>
<dbReference type="Pfam" id="PF25063">
    <property type="entry name" value="ARM_TT21_C"/>
    <property type="match status" value="1"/>
</dbReference>
<dbReference type="OrthoDB" id="10259630at2759"/>
<proteinExistence type="inferred from homology"/>
<dbReference type="InterPro" id="IPR011990">
    <property type="entry name" value="TPR-like_helical_dom_sf"/>
</dbReference>
<dbReference type="Pfam" id="PF25062">
    <property type="entry name" value="ARM_TT21_N"/>
    <property type="match status" value="1"/>
</dbReference>
<dbReference type="GO" id="GO:0061512">
    <property type="term" value="P:protein localization to cilium"/>
    <property type="evidence" value="ECO:0007669"/>
    <property type="project" value="TreeGrafter"/>
</dbReference>
<reference evidence="11 12" key="1">
    <citation type="journal article" date="2018" name="BMC Genomics">
        <title>Genomic comparison of Trypanosoma conorhini and Trypanosoma rangeli to Trypanosoma cruzi strains of high and low virulence.</title>
        <authorList>
            <person name="Bradwell K.R."/>
            <person name="Koparde V.N."/>
            <person name="Matveyev A.V."/>
            <person name="Serrano M.G."/>
            <person name="Alves J.M."/>
            <person name="Parikh H."/>
            <person name="Huang B."/>
            <person name="Lee V."/>
            <person name="Espinosa-Alvarez O."/>
            <person name="Ortiz P.A."/>
            <person name="Costa-Martins A.G."/>
            <person name="Teixeira M.M."/>
            <person name="Buck G.A."/>
        </authorList>
    </citation>
    <scope>NUCLEOTIDE SEQUENCE [LARGE SCALE GENOMIC DNA]</scope>
    <source>
        <strain evidence="11 12">025E</strain>
    </source>
</reference>
<dbReference type="InterPro" id="IPR056835">
    <property type="entry name" value="ARM_TT21_5th"/>
</dbReference>
<keyword evidence="3 4" id="KW-0802">TPR repeat</keyword>
<feature type="domain" description="Tetratricopeptide repeat protein 21A/21B fourth ARM" evidence="10">
    <location>
        <begin position="767"/>
        <end position="923"/>
    </location>
</feature>
<evidence type="ECO:0000313" key="11">
    <source>
        <dbReference type="EMBL" id="RNF22688.1"/>
    </source>
</evidence>
<dbReference type="RefSeq" id="XP_029229917.1">
    <property type="nucleotide sequence ID" value="XM_029369937.1"/>
</dbReference>
<accession>A0A422PY94</accession>
<dbReference type="InterPro" id="IPR056832">
    <property type="entry name" value="ARM_TT21_2nd"/>
</dbReference>
<dbReference type="Pfam" id="PF13181">
    <property type="entry name" value="TPR_8"/>
    <property type="match status" value="1"/>
</dbReference>
<dbReference type="Pfam" id="PF25068">
    <property type="entry name" value="ARM_TT21_4th"/>
    <property type="match status" value="1"/>
</dbReference>
<feature type="domain" description="Tetratricopeptide repeat protein 21A/21B fifth ARM repeats" evidence="9">
    <location>
        <begin position="965"/>
        <end position="1085"/>
    </location>
</feature>
<protein>
    <submittedName>
        <fullName evidence="11">Tetratricopeptide repeat protein 21B</fullName>
    </submittedName>
</protein>
<comment type="similarity">
    <text evidence="1">Belongs to the TTC21 family.</text>
</comment>
<dbReference type="SUPFAM" id="SSF48452">
    <property type="entry name" value="TPR-like"/>
    <property type="match status" value="3"/>
</dbReference>
<evidence type="ECO:0000256" key="4">
    <source>
        <dbReference type="PROSITE-ProRule" id="PRU00339"/>
    </source>
</evidence>
<dbReference type="EMBL" id="MKKU01000132">
    <property type="protein sequence ID" value="RNF22688.1"/>
    <property type="molecule type" value="Genomic_DNA"/>
</dbReference>
<dbReference type="InterPro" id="IPR040364">
    <property type="entry name" value="TTC21A/TTC21B"/>
</dbReference>
<dbReference type="Pfam" id="PF25060">
    <property type="entry name" value="ARM_TT21_2nd"/>
    <property type="match status" value="1"/>
</dbReference>
<keyword evidence="12" id="KW-1185">Reference proteome</keyword>
<keyword evidence="2" id="KW-0677">Repeat</keyword>
<dbReference type="SMART" id="SM00028">
    <property type="entry name" value="TPR"/>
    <property type="match status" value="15"/>
</dbReference>
<sequence>MPSLLRTNYALMSFYVRERLWRHAELVCTDTIKSTDSWVFRVWRALCYDQQGQANEALREYKAAEQRRETTLPALMGIALIYRRSKDVEGLAAVERSLGDGAHAEDVDGWVQAAALAWAAGDTVAARDILVRFQDGHDEHRDEYTNLATVRAWVDLSTGRGAFLERCGTLLTRVMEMEDQDGQSMDLDAAMGRVVYFERKMQFFLAQQLLNKLIVSYPNFTPALVVKARHLMKAEDWDQCWETTKRVLAKEKTNLEALALNTLFLLVKDARYEDAAAQLPRLLGAVQEKEPRNAALFFEYAQCFSRLGGAYLPLLGVTLQFAELAHRMVAQKGDYLAEVGYQQMLRGEYKAAIATFKKASATPDSSITPLLGLIHCLILTGNLDEAAQQIEFPNEIQAPNQRNAELSLLNAILQWRRNKNHAKTLLFLDQAAEAVRQDVGSYQTGMQLYVKLNPPLMLNIAKEYMQHCRTEPPDPTVRKADPVVEKCKRHLELLLRHVPGCLEAQLLLSKIYFVAGDLERAQTMIKTCIRHAHVLPEAFLLSAQICQYVGNATLALQALEQALTLDFEMKDQPQYNLLHGIVLGMMQKHQQALEALQLALKLTKDKSRVTSKGRPLQPLSVQDHVSLYLQLSQTYLRLHDTEEARATLAEATALFKDTTQAGRVTIASAMVAARTDMEKAVEILGQVPPRSEFFTAAKTRMANLYLTYRQNRHRYASCFEELVEELPTPYSYLQLGEAYINIQEPEKAIVAYERAKAMDPDNSELDVRIGRALVSTHDYQHAVRYYRDAVATDGATFTVIADLAMLYWHLGAPERAVGVLKEAPAYKSEPDAGEEVERAIERVNCTLLMYKIQRSCQTPEVAAATLLQARGFQEHVLHHVLRNETRETVYQQKLVAATIALELGGYYASTGDVEHEKECYQMARMYDEANEAALLAIARLLLDSGDAAACEERCNAVLRINPTSEEAVVILADVMIRRHRFEDAAQHFSQLLEKTPDNYEALVQYVRLLRHAGRLADAVTMLERAEDLVPAGQRPPSGLSFARGLYHRYCHENLEALRAFNAARVPVDDTQWSTPALTNMIEMYLFSSTEAFWADTVLRDEDKNENVRIAERLLLQMPHGESRDILQGYCWLASKKRPLVERAMKEFTQLCTLTERVARQEEPASGEASPEGEAKDEEEDEDEQLLSGVKRPPPPPGRLNVPARVGLAIACFIAGLEKKAAAELKRIVYTPFDPLTIDAVHRARLLAAHMSILKNDLRMAQAMLEKNIEVNKSCSQTWLMMGSVHELGNQHTEAANCYENAWELTKERDPSVGYKLAFHRMKSGKLLAAIDVCRKVLEVHPSYPKIDEVLEACRGLLRP</sequence>
<evidence type="ECO:0000259" key="9">
    <source>
        <dbReference type="Pfam" id="PF25064"/>
    </source>
</evidence>
<organism evidence="11 12">
    <name type="scientific">Trypanosoma conorhini</name>
    <dbReference type="NCBI Taxonomy" id="83891"/>
    <lineage>
        <taxon>Eukaryota</taxon>
        <taxon>Discoba</taxon>
        <taxon>Euglenozoa</taxon>
        <taxon>Kinetoplastea</taxon>
        <taxon>Metakinetoplastina</taxon>
        <taxon>Trypanosomatida</taxon>
        <taxon>Trypanosomatidae</taxon>
        <taxon>Trypanosoma</taxon>
    </lineage>
</organism>
<dbReference type="SUPFAM" id="SSF81901">
    <property type="entry name" value="HCP-like"/>
    <property type="match status" value="1"/>
</dbReference>
<dbReference type="PANTHER" id="PTHR14699">
    <property type="entry name" value="STI2 PROTEIN-RELATED"/>
    <property type="match status" value="1"/>
</dbReference>